<evidence type="ECO:0000256" key="7">
    <source>
        <dbReference type="ARBA" id="ARBA00023122"/>
    </source>
</evidence>
<dbReference type="AlphaFoldDB" id="K9YVU9"/>
<dbReference type="PANTHER" id="PTHR22777">
    <property type="entry name" value="HEMOLYSIN-RELATED"/>
    <property type="match status" value="1"/>
</dbReference>
<evidence type="ECO:0000256" key="1">
    <source>
        <dbReference type="ARBA" id="ARBA00004651"/>
    </source>
</evidence>
<dbReference type="RefSeq" id="WP_015230046.1">
    <property type="nucleotide sequence ID" value="NC_019780.1"/>
</dbReference>
<evidence type="ECO:0000256" key="10">
    <source>
        <dbReference type="PROSITE-ProRule" id="PRU01193"/>
    </source>
</evidence>
<dbReference type="PANTHER" id="PTHR22777:SF32">
    <property type="entry name" value="UPF0053 INNER MEMBRANE PROTEIN YFJD"/>
    <property type="match status" value="1"/>
</dbReference>
<feature type="transmembrane region" description="Helical" evidence="11">
    <location>
        <begin position="77"/>
        <end position="95"/>
    </location>
</feature>
<reference evidence="14" key="1">
    <citation type="submission" date="2012-04" db="EMBL/GenBank/DDBJ databases">
        <title>Finished genome of Dactylococcopsis salina PCC 8305.</title>
        <authorList>
            <consortium name="US DOE Joint Genome Institute"/>
            <person name="Gugger M."/>
            <person name="Coursin T."/>
            <person name="Rippka R."/>
            <person name="Tandeau De Marsac N."/>
            <person name="Huntemann M."/>
            <person name="Wei C.-L."/>
            <person name="Han J."/>
            <person name="Detter J.C."/>
            <person name="Han C."/>
            <person name="Tapia R."/>
            <person name="Daligault H."/>
            <person name="Chen A."/>
            <person name="Krypides N."/>
            <person name="Mavromatis K."/>
            <person name="Markowitz V."/>
            <person name="Szeto E."/>
            <person name="Ivanova N."/>
            <person name="Ovchinnikova G."/>
            <person name="Pagani I."/>
            <person name="Pati A."/>
            <person name="Goodwin L."/>
            <person name="Peters L."/>
            <person name="Pitluck S."/>
            <person name="Woyke T."/>
            <person name="Kerfeld C."/>
        </authorList>
    </citation>
    <scope>NUCLEOTIDE SEQUENCE [LARGE SCALE GENOMIC DNA]</scope>
    <source>
        <strain evidence="14">PCC 8305</strain>
    </source>
</reference>
<evidence type="ECO:0000256" key="6">
    <source>
        <dbReference type="ARBA" id="ARBA00022989"/>
    </source>
</evidence>
<evidence type="ECO:0000256" key="5">
    <source>
        <dbReference type="ARBA" id="ARBA00022737"/>
    </source>
</evidence>
<dbReference type="GO" id="GO:0005886">
    <property type="term" value="C:plasma membrane"/>
    <property type="evidence" value="ECO:0007669"/>
    <property type="project" value="UniProtKB-SubCell"/>
</dbReference>
<dbReference type="SUPFAM" id="SSF54631">
    <property type="entry name" value="CBS-domain pair"/>
    <property type="match status" value="1"/>
</dbReference>
<dbReference type="KEGG" id="dsl:Dacsa_2460"/>
<gene>
    <name evidence="14" type="ORF">Dacsa_2460</name>
</gene>
<feature type="transmembrane region" description="Helical" evidence="11">
    <location>
        <begin position="143"/>
        <end position="163"/>
    </location>
</feature>
<organism evidence="14 15">
    <name type="scientific">Dactylococcopsis salina (strain PCC 8305)</name>
    <name type="common">Myxobactron salinum</name>
    <dbReference type="NCBI Taxonomy" id="13035"/>
    <lineage>
        <taxon>Bacteria</taxon>
        <taxon>Bacillati</taxon>
        <taxon>Cyanobacteriota</taxon>
        <taxon>Cyanophyceae</taxon>
        <taxon>Nodosilineales</taxon>
        <taxon>Cymatolegaceae</taxon>
        <taxon>Dactylococcopsis</taxon>
    </lineage>
</organism>
<dbReference type="InterPro" id="IPR046342">
    <property type="entry name" value="CBS_dom_sf"/>
</dbReference>
<keyword evidence="3" id="KW-1003">Cell membrane</keyword>
<dbReference type="InterPro" id="IPR044751">
    <property type="entry name" value="Ion_transp-like_CBS"/>
</dbReference>
<feature type="domain" description="CBS" evidence="12">
    <location>
        <begin position="296"/>
        <end position="353"/>
    </location>
</feature>
<keyword evidence="6 10" id="KW-1133">Transmembrane helix</keyword>
<dbReference type="PROSITE" id="PS51371">
    <property type="entry name" value="CBS"/>
    <property type="match status" value="2"/>
</dbReference>
<sequence length="371" mass="41447">MIPLPTQLFAVSEPQPLLGEAWLDLIVITLMFVLSGAFSGSETAITAFDNLKLRGLIREQGDPKGTFRLVLENRTRFIITLLLGNNLVNNFAAVLTSNLFAIWFGNAGLGIATAVVTVLVLIFAEITPKSLAINNVLSIFKLVVRPIYLLSRLLSFLGLIYLFETITKYTVQFFQRILGQDDQQGESLTDLQLMIELLGGKGKLDIYKHQLLHKALMLDELQAKDVVKPRIAMRTISHQATLQELVNLCLDTGYSRIPVQGESKDEIVGIVHLKQALQKLHHLSPEMASQVLVTEAITPPVYIPETKQVGSILKEMLQQRLHIAIVVDEYGGTVGLVTLEDILEELVGEIYDESDFPRSRRRNQGKQKHRS</sequence>
<evidence type="ECO:0000313" key="14">
    <source>
        <dbReference type="EMBL" id="AFZ51056.1"/>
    </source>
</evidence>
<comment type="subcellular location">
    <subcellularLocation>
        <location evidence="1">Cell membrane</location>
        <topology evidence="1">Multi-pass membrane protein</topology>
    </subcellularLocation>
</comment>
<keyword evidence="5" id="KW-0677">Repeat</keyword>
<feature type="domain" description="CNNM transmembrane" evidence="13">
    <location>
        <begin position="17"/>
        <end position="211"/>
    </location>
</feature>
<dbReference type="FunFam" id="3.10.580.10:FF:000002">
    <property type="entry name" value="Magnesium/cobalt efflux protein CorC"/>
    <property type="match status" value="1"/>
</dbReference>
<evidence type="ECO:0000259" key="12">
    <source>
        <dbReference type="PROSITE" id="PS51371"/>
    </source>
</evidence>
<evidence type="ECO:0000256" key="8">
    <source>
        <dbReference type="ARBA" id="ARBA00023136"/>
    </source>
</evidence>
<proteinExistence type="inferred from homology"/>
<protein>
    <submittedName>
        <fullName evidence="14">Mg2+ and Co2+ transporter CorB</fullName>
    </submittedName>
</protein>
<keyword evidence="15" id="KW-1185">Reference proteome</keyword>
<dbReference type="HOGENOM" id="CLU_015237_4_1_3"/>
<keyword evidence="4 10" id="KW-0812">Transmembrane</keyword>
<dbReference type="Proteomes" id="UP000010482">
    <property type="component" value="Chromosome"/>
</dbReference>
<evidence type="ECO:0000256" key="4">
    <source>
        <dbReference type="ARBA" id="ARBA00022692"/>
    </source>
</evidence>
<dbReference type="STRING" id="13035.Dacsa_2460"/>
<dbReference type="Gene3D" id="3.10.580.10">
    <property type="entry name" value="CBS-domain"/>
    <property type="match status" value="1"/>
</dbReference>
<name>K9YVU9_DACS8</name>
<comment type="similarity">
    <text evidence="2">Belongs to the UPF0053 family.</text>
</comment>
<keyword evidence="7 9" id="KW-0129">CBS domain</keyword>
<dbReference type="SMART" id="SM00116">
    <property type="entry name" value="CBS"/>
    <property type="match status" value="2"/>
</dbReference>
<dbReference type="Pfam" id="PF01595">
    <property type="entry name" value="CNNM"/>
    <property type="match status" value="1"/>
</dbReference>
<feature type="transmembrane region" description="Helical" evidence="11">
    <location>
        <begin position="101"/>
        <end position="123"/>
    </location>
</feature>
<dbReference type="InterPro" id="IPR000644">
    <property type="entry name" value="CBS_dom"/>
</dbReference>
<evidence type="ECO:0000256" key="9">
    <source>
        <dbReference type="PROSITE-ProRule" id="PRU00703"/>
    </source>
</evidence>
<evidence type="ECO:0000256" key="2">
    <source>
        <dbReference type="ARBA" id="ARBA00006337"/>
    </source>
</evidence>
<dbReference type="InterPro" id="IPR002550">
    <property type="entry name" value="CNNM"/>
</dbReference>
<evidence type="ECO:0000256" key="3">
    <source>
        <dbReference type="ARBA" id="ARBA00022475"/>
    </source>
</evidence>
<dbReference type="EMBL" id="CP003944">
    <property type="protein sequence ID" value="AFZ51056.1"/>
    <property type="molecule type" value="Genomic_DNA"/>
</dbReference>
<dbReference type="PATRIC" id="fig|13035.3.peg.2808"/>
<dbReference type="OrthoDB" id="9798188at2"/>
<dbReference type="Pfam" id="PF00571">
    <property type="entry name" value="CBS"/>
    <property type="match status" value="2"/>
</dbReference>
<evidence type="ECO:0000259" key="13">
    <source>
        <dbReference type="PROSITE" id="PS51846"/>
    </source>
</evidence>
<accession>K9YVU9</accession>
<dbReference type="CDD" id="cd04590">
    <property type="entry name" value="CBS_pair_CorC_HlyC_assoc"/>
    <property type="match status" value="1"/>
</dbReference>
<dbReference type="eggNOG" id="COG1253">
    <property type="taxonomic scope" value="Bacteria"/>
</dbReference>
<evidence type="ECO:0000256" key="11">
    <source>
        <dbReference type="SAM" id="Phobius"/>
    </source>
</evidence>
<dbReference type="PROSITE" id="PS51846">
    <property type="entry name" value="CNNM"/>
    <property type="match status" value="1"/>
</dbReference>
<feature type="domain" description="CBS" evidence="12">
    <location>
        <begin position="227"/>
        <end position="286"/>
    </location>
</feature>
<feature type="transmembrane region" description="Helical" evidence="11">
    <location>
        <begin position="25"/>
        <end position="48"/>
    </location>
</feature>
<evidence type="ECO:0000313" key="15">
    <source>
        <dbReference type="Proteomes" id="UP000010482"/>
    </source>
</evidence>
<keyword evidence="8 10" id="KW-0472">Membrane</keyword>